<evidence type="ECO:0000256" key="4">
    <source>
        <dbReference type="ARBA" id="ARBA00023012"/>
    </source>
</evidence>
<keyword evidence="12" id="KW-1185">Reference proteome</keyword>
<evidence type="ECO:0000256" key="8">
    <source>
        <dbReference type="PROSITE-ProRule" id="PRU00169"/>
    </source>
</evidence>
<dbReference type="Pfam" id="PF00072">
    <property type="entry name" value="Response_reg"/>
    <property type="match status" value="1"/>
</dbReference>
<dbReference type="Gene3D" id="3.40.50.2300">
    <property type="match status" value="1"/>
</dbReference>
<keyword evidence="6" id="KW-0238">DNA-binding</keyword>
<dbReference type="InterPro" id="IPR020449">
    <property type="entry name" value="Tscrpt_reg_AraC-type_HTH"/>
</dbReference>
<dbReference type="InterPro" id="IPR009057">
    <property type="entry name" value="Homeodomain-like_sf"/>
</dbReference>
<proteinExistence type="predicted"/>
<dbReference type="EMBL" id="JBHSEP010000001">
    <property type="protein sequence ID" value="MFC4597255.1"/>
    <property type="molecule type" value="Genomic_DNA"/>
</dbReference>
<evidence type="ECO:0000256" key="3">
    <source>
        <dbReference type="ARBA" id="ARBA00022553"/>
    </source>
</evidence>
<dbReference type="SUPFAM" id="SSF52172">
    <property type="entry name" value="CheY-like"/>
    <property type="match status" value="1"/>
</dbReference>
<protein>
    <submittedName>
        <fullName evidence="11">Response regulator</fullName>
    </submittedName>
</protein>
<evidence type="ECO:0000256" key="6">
    <source>
        <dbReference type="ARBA" id="ARBA00023125"/>
    </source>
</evidence>
<name>A0ABV9F5P0_9BACL</name>
<evidence type="ECO:0000256" key="2">
    <source>
        <dbReference type="ARBA" id="ARBA00022490"/>
    </source>
</evidence>
<evidence type="ECO:0000256" key="7">
    <source>
        <dbReference type="ARBA" id="ARBA00023163"/>
    </source>
</evidence>
<keyword evidence="3 8" id="KW-0597">Phosphoprotein</keyword>
<dbReference type="PANTHER" id="PTHR42713">
    <property type="entry name" value="HISTIDINE KINASE-RELATED"/>
    <property type="match status" value="1"/>
</dbReference>
<accession>A0ABV9F5P0</accession>
<reference evidence="12" key="1">
    <citation type="journal article" date="2019" name="Int. J. Syst. Evol. Microbiol.">
        <title>The Global Catalogue of Microorganisms (GCM) 10K type strain sequencing project: providing services to taxonomists for standard genome sequencing and annotation.</title>
        <authorList>
            <consortium name="The Broad Institute Genomics Platform"/>
            <consortium name="The Broad Institute Genome Sequencing Center for Infectious Disease"/>
            <person name="Wu L."/>
            <person name="Ma J."/>
        </authorList>
    </citation>
    <scope>NUCLEOTIDE SEQUENCE [LARGE SCALE GENOMIC DNA]</scope>
    <source>
        <strain evidence="12">CCUG 49571</strain>
    </source>
</reference>
<dbReference type="InterPro" id="IPR018060">
    <property type="entry name" value="HTH_AraC"/>
</dbReference>
<dbReference type="Gene3D" id="1.10.10.60">
    <property type="entry name" value="Homeodomain-like"/>
    <property type="match status" value="2"/>
</dbReference>
<dbReference type="SMART" id="SM00448">
    <property type="entry name" value="REC"/>
    <property type="match status" value="1"/>
</dbReference>
<feature type="domain" description="Response regulatory" evidence="10">
    <location>
        <begin position="3"/>
        <end position="120"/>
    </location>
</feature>
<dbReference type="SMART" id="SM00342">
    <property type="entry name" value="HTH_ARAC"/>
    <property type="match status" value="1"/>
</dbReference>
<dbReference type="CDD" id="cd17536">
    <property type="entry name" value="REC_YesN-like"/>
    <property type="match status" value="1"/>
</dbReference>
<dbReference type="PROSITE" id="PS50110">
    <property type="entry name" value="RESPONSE_REGULATORY"/>
    <property type="match status" value="1"/>
</dbReference>
<comment type="subcellular location">
    <subcellularLocation>
        <location evidence="1">Cytoplasm</location>
    </subcellularLocation>
</comment>
<keyword evidence="2" id="KW-0963">Cytoplasm</keyword>
<evidence type="ECO:0000256" key="5">
    <source>
        <dbReference type="ARBA" id="ARBA00023015"/>
    </source>
</evidence>
<evidence type="ECO:0000313" key="12">
    <source>
        <dbReference type="Proteomes" id="UP001596028"/>
    </source>
</evidence>
<evidence type="ECO:0000313" key="11">
    <source>
        <dbReference type="EMBL" id="MFC4597255.1"/>
    </source>
</evidence>
<comment type="caution">
    <text evidence="11">The sequence shown here is derived from an EMBL/GenBank/DDBJ whole genome shotgun (WGS) entry which is preliminary data.</text>
</comment>
<dbReference type="RefSeq" id="WP_378092169.1">
    <property type="nucleotide sequence ID" value="NZ_JBHSEP010000001.1"/>
</dbReference>
<feature type="modified residue" description="4-aspartylphosphate" evidence="8">
    <location>
        <position position="55"/>
    </location>
</feature>
<dbReference type="Proteomes" id="UP001596028">
    <property type="component" value="Unassembled WGS sequence"/>
</dbReference>
<organism evidence="11 12">
    <name type="scientific">Cohnella hongkongensis</name>
    <dbReference type="NCBI Taxonomy" id="178337"/>
    <lineage>
        <taxon>Bacteria</taxon>
        <taxon>Bacillati</taxon>
        <taxon>Bacillota</taxon>
        <taxon>Bacilli</taxon>
        <taxon>Bacillales</taxon>
        <taxon>Paenibacillaceae</taxon>
        <taxon>Cohnella</taxon>
    </lineage>
</organism>
<dbReference type="Pfam" id="PF12833">
    <property type="entry name" value="HTH_18"/>
    <property type="match status" value="1"/>
</dbReference>
<dbReference type="SUPFAM" id="SSF46689">
    <property type="entry name" value="Homeodomain-like"/>
    <property type="match status" value="2"/>
</dbReference>
<dbReference type="InterPro" id="IPR018062">
    <property type="entry name" value="HTH_AraC-typ_CS"/>
</dbReference>
<feature type="domain" description="HTH araC/xylS-type" evidence="9">
    <location>
        <begin position="439"/>
        <end position="537"/>
    </location>
</feature>
<evidence type="ECO:0000256" key="1">
    <source>
        <dbReference type="ARBA" id="ARBA00004496"/>
    </source>
</evidence>
<evidence type="ECO:0000259" key="10">
    <source>
        <dbReference type="PROSITE" id="PS50110"/>
    </source>
</evidence>
<dbReference type="InterPro" id="IPR011006">
    <property type="entry name" value="CheY-like_superfamily"/>
</dbReference>
<keyword evidence="4" id="KW-0902">Two-component regulatory system</keyword>
<keyword evidence="7" id="KW-0804">Transcription</keyword>
<dbReference type="InterPro" id="IPR051552">
    <property type="entry name" value="HptR"/>
</dbReference>
<dbReference type="PRINTS" id="PR00032">
    <property type="entry name" value="HTHARAC"/>
</dbReference>
<keyword evidence="5" id="KW-0805">Transcription regulation</keyword>
<evidence type="ECO:0000259" key="9">
    <source>
        <dbReference type="PROSITE" id="PS01124"/>
    </source>
</evidence>
<dbReference type="PROSITE" id="PS00041">
    <property type="entry name" value="HTH_ARAC_FAMILY_1"/>
    <property type="match status" value="1"/>
</dbReference>
<dbReference type="InterPro" id="IPR001789">
    <property type="entry name" value="Sig_transdc_resp-reg_receiver"/>
</dbReference>
<dbReference type="PANTHER" id="PTHR42713:SF3">
    <property type="entry name" value="TRANSCRIPTIONAL REGULATORY PROTEIN HPTR"/>
    <property type="match status" value="1"/>
</dbReference>
<gene>
    <name evidence="11" type="ORF">ACFO3S_03290</name>
</gene>
<sequence>MFNVLIVDDEVNVLESLEQLVPWERYDVGTVYKASTGEEALAVMESRIIDIVIADINMPVMTGLELIEQIRTRWKRARCILLTGYAEFEYARQAISHNIADYLLKPVSDDEIAASLTKVTNQIRQEISEEDTYRRAVQAFRESLPRLRGELLYELLQGARMSPERLVRRLEMLELPVRPGDPFALMLIRLEEDLTDYDVRSMSLLEYAIGNMAEEIFGDRFRLWQTKDLHDYMVFLVTVHDGLKRDADDSLLQRLAAQFQQSVKHYLKSKISVLNSRWGSFPSELTPQYQKAVYAFRSQIGSEREMFTSMGADEGGQAEFGSLHSLYELPLLHHLLEAGNWQAAERKLEAVLEELDEKWIRSKEYMLATFFSLYASFGQFAHKSGCELSEIVGGDPAGGDELQPARSVHSLRRWASQTLGKVRSHAERATASVRDRTIRRIQDYVQRNLNGDVSLQTIADELGTHPVHVSRVYKLEMGENLSEYIARLKMEKAAHLLTSSTGKIYEIALQLGYMNPNYFIKVFKKYYGLTPQEYRQHRQQ</sequence>
<dbReference type="PROSITE" id="PS01124">
    <property type="entry name" value="HTH_ARAC_FAMILY_2"/>
    <property type="match status" value="1"/>
</dbReference>